<organism evidence="1 2">
    <name type="scientific">Vanrija pseudolonga</name>
    <dbReference type="NCBI Taxonomy" id="143232"/>
    <lineage>
        <taxon>Eukaryota</taxon>
        <taxon>Fungi</taxon>
        <taxon>Dikarya</taxon>
        <taxon>Basidiomycota</taxon>
        <taxon>Agaricomycotina</taxon>
        <taxon>Tremellomycetes</taxon>
        <taxon>Trichosporonales</taxon>
        <taxon>Trichosporonaceae</taxon>
        <taxon>Vanrija</taxon>
    </lineage>
</organism>
<dbReference type="EMBL" id="CP086716">
    <property type="protein sequence ID" value="WOO81598.1"/>
    <property type="molecule type" value="Genomic_DNA"/>
</dbReference>
<sequence length="235" mass="25747">MPTRGEGPTSRLTMTHTRTRRITLPLASPPHCNILTSVVEDARHIQDPTTLSEFLALDEVREHLDCSPWLRRGFQPASTKLPTPLTWAITCDSGDGEDEIASCALVEDISDAELDYLDAWALVKTPHGPLPFTVGTEGEFTFRTSGQAVFPYERGHAALALVARGIALSAALDVPVFLSNGRRTFQCDARDDASVMTSRTFGTRADGATVREDVDHELSLFAWLAGQAFEVLHKK</sequence>
<accession>A0AAF1BR16</accession>
<evidence type="ECO:0000313" key="1">
    <source>
        <dbReference type="EMBL" id="WOO81598.1"/>
    </source>
</evidence>
<evidence type="ECO:0000313" key="2">
    <source>
        <dbReference type="Proteomes" id="UP000827549"/>
    </source>
</evidence>
<proteinExistence type="predicted"/>
<keyword evidence="2" id="KW-1185">Reference proteome</keyword>
<protein>
    <submittedName>
        <fullName evidence="1">Uncharacterized protein</fullName>
    </submittedName>
</protein>
<gene>
    <name evidence="1" type="ORF">LOC62_03G005120</name>
</gene>
<dbReference type="RefSeq" id="XP_062627630.1">
    <property type="nucleotide sequence ID" value="XM_062771646.1"/>
</dbReference>
<reference evidence="1" key="1">
    <citation type="submission" date="2023-10" db="EMBL/GenBank/DDBJ databases">
        <authorList>
            <person name="Noh H."/>
        </authorList>
    </citation>
    <scope>NUCLEOTIDE SEQUENCE</scope>
    <source>
        <strain evidence="1">DUCC4014</strain>
    </source>
</reference>
<name>A0AAF1BR16_9TREE</name>
<dbReference type="AlphaFoldDB" id="A0AAF1BR16"/>
<dbReference type="Proteomes" id="UP000827549">
    <property type="component" value="Chromosome 3"/>
</dbReference>
<dbReference type="GeneID" id="87808351"/>